<dbReference type="EMBL" id="CATNWA010013251">
    <property type="protein sequence ID" value="CAI9564782.1"/>
    <property type="molecule type" value="Genomic_DNA"/>
</dbReference>
<sequence length="39" mass="4230">MSCQSTPALVNKPQCVSSTMSSLRLLLAQENMQCIGVLF</sequence>
<reference evidence="1" key="1">
    <citation type="submission" date="2023-05" db="EMBL/GenBank/DDBJ databases">
        <authorList>
            <person name="Stuckert A."/>
        </authorList>
    </citation>
    <scope>NUCLEOTIDE SEQUENCE</scope>
</reference>
<accession>A0ABN9D0S4</accession>
<evidence type="ECO:0000313" key="2">
    <source>
        <dbReference type="Proteomes" id="UP001162483"/>
    </source>
</evidence>
<dbReference type="Proteomes" id="UP001162483">
    <property type="component" value="Unassembled WGS sequence"/>
</dbReference>
<keyword evidence="2" id="KW-1185">Reference proteome</keyword>
<gene>
    <name evidence="1" type="ORF">SPARVUS_LOCUS5977636</name>
</gene>
<organism evidence="1 2">
    <name type="scientific">Staurois parvus</name>
    <dbReference type="NCBI Taxonomy" id="386267"/>
    <lineage>
        <taxon>Eukaryota</taxon>
        <taxon>Metazoa</taxon>
        <taxon>Chordata</taxon>
        <taxon>Craniata</taxon>
        <taxon>Vertebrata</taxon>
        <taxon>Euteleostomi</taxon>
        <taxon>Amphibia</taxon>
        <taxon>Batrachia</taxon>
        <taxon>Anura</taxon>
        <taxon>Neobatrachia</taxon>
        <taxon>Ranoidea</taxon>
        <taxon>Ranidae</taxon>
        <taxon>Staurois</taxon>
    </lineage>
</organism>
<proteinExistence type="predicted"/>
<name>A0ABN9D0S4_9NEOB</name>
<feature type="non-terminal residue" evidence="1">
    <location>
        <position position="39"/>
    </location>
</feature>
<evidence type="ECO:0000313" key="1">
    <source>
        <dbReference type="EMBL" id="CAI9564782.1"/>
    </source>
</evidence>
<comment type="caution">
    <text evidence="1">The sequence shown here is derived from an EMBL/GenBank/DDBJ whole genome shotgun (WGS) entry which is preliminary data.</text>
</comment>
<protein>
    <submittedName>
        <fullName evidence="1">Uncharacterized protein</fullName>
    </submittedName>
</protein>